<dbReference type="RefSeq" id="WP_097047360.1">
    <property type="nucleotide sequence ID" value="NZ_OBEH01000008.1"/>
</dbReference>
<evidence type="ECO:0000259" key="3">
    <source>
        <dbReference type="Pfam" id="PF20041"/>
    </source>
</evidence>
<evidence type="ECO:0000259" key="2">
    <source>
        <dbReference type="Pfam" id="PF08291"/>
    </source>
</evidence>
<feature type="region of interest" description="Disordered" evidence="1">
    <location>
        <begin position="1418"/>
        <end position="1455"/>
    </location>
</feature>
<dbReference type="PANTHER" id="PTHR32305:SF15">
    <property type="entry name" value="PROTEIN RHSA-RELATED"/>
    <property type="match status" value="1"/>
</dbReference>
<dbReference type="SUPFAM" id="SSF55166">
    <property type="entry name" value="Hedgehog/DD-peptidase"/>
    <property type="match status" value="1"/>
</dbReference>
<evidence type="ECO:0000256" key="1">
    <source>
        <dbReference type="SAM" id="MobiDB-lite"/>
    </source>
</evidence>
<feature type="region of interest" description="Disordered" evidence="1">
    <location>
        <begin position="269"/>
        <end position="288"/>
    </location>
</feature>
<feature type="compositionally biased region" description="Basic residues" evidence="1">
    <location>
        <begin position="1429"/>
        <end position="1455"/>
    </location>
</feature>
<dbReference type="Gene3D" id="3.30.1380.10">
    <property type="match status" value="1"/>
</dbReference>
<sequence length="1455" mass="161464">MKYAYTLAMVFGILQVGLAEEGPCFEVNPEYTQWFKDVDGDGYGKKAVYICALTKPVGYVSVYGDCDDTDNTIYPGASELCDGKDNNCDNSIDEDPLPEIPPTPSTTNNCGNTVLTRGTPPFGITWYWQSSASGTNTFNSSTTLTRTSGTVYYLRGRRHATNCWGPARSVNYTVNGVPATPTMPTITKNCGNTVLIRGAPPAGITWYWQGTGSGTSTSNPSNSVTRTSGTIYYLRARNNSTGCWGPSRSINYTIEQPITWYLDSDGDGHAVDSQPSCGSPGTGWSDQPMPIDDCNDGAYSLENDCYVPSDPINQNYVYTRTYQKNASEMLANAQDQDNFPFFTQSDAVLQEITFFDGLGRPVQQVEMDRTPKDADDNTFDMITHTEYDAYGRTEKEWLPYADMDPEAPMGSYRTTAGESTNAYYVQHYGQEILADAPNPHSQTEFESSPLNRVLKQAAPGHDWRLGGGHEISFGHMANTANEVKRYKVETSFANNTYMPSLGDDGHYAQNQLYKNITKDENHTGGNEHTTVEFTDKQGRTVLKRTYAPVGLPSEVEAHDTYYVYDDYGNLTYVLPPKMEAGTAPFTNIMDNMDELGYQYVYDHRNRLVEKKVPGKGWEYIVYNNLDQPVLTQDALLRPNKWWLFTKYDAFGRVAYTGMYANGTVIGRSAMQEALDAHYKGNSPPRPYEEKQDNAGSYHYYTNNSFPKSGLDVLTVNYYDNYLFNKDGGTDPQSVYGTPTAQNVKGRPTGSKVKVLGTPNWITTVTYYDAKGRAMYTRSRNNYLKVTDVVENKLDFVGKVLESRTTHTKDSNPSIIVTDNFTYDHVGRPLKQEQTLGGNTETIVENSYDALGQLTSKEVGGGLQTVDYQYNVRGWLKSINDPDDLGNDLFTFKINYNAAEHGTTPLYNGNIAETEWRTANTDNSLKWYTYGYDALNRITGATDNTGNYNLSNVVYDKNGNIRQLHRTGHTNLNATVFGNMDQLAYTYNKGNKLLKVKDNGSNQGFRDGADTTKEYAYDANGNMTSDRNKGITAITYNHLNLPTKVTMGGGTISYIYDAMGTKLKKKVGATGPIMEYAGNYTYENGQLQFFNTSEGYATPDGNGGYDYVYQYKDHLGNVRLSYADNNGTLEIVEENNYYPFGLKHQGYNSNVSSLGNSVAQRFKFGGKEFDESLGLETYDFGARNYNPDLGRWMNLDPLAEGMRRFSPYNYAWDNPIVYVDPDGMFGKYFDGDGNLVYEDGVDDNKVYQVESSVKTNEDGTASLNVEITDLGVESDLVNTNGKTISSEETNNDLVGLAIYTRNNVEGAEDAVVNVTSGDRSTKKNKSVGGSSGSRHISGDAADITISGLSNEDAAMASADSGLFSTVIYYPEKGDTSGFGSKTRTMVSGMGIQTKGDRIGPAPTSYTTIKVTNEQTLNPHVHVDNRPRSGGTKKLRYTGHNGKRNTYKNWKSKRRIQ</sequence>
<protein>
    <submittedName>
        <fullName evidence="4">RHS repeat-associated core domain-containing protein</fullName>
    </submittedName>
</protein>
<dbReference type="InterPro" id="IPR022385">
    <property type="entry name" value="Rhs_assc_core"/>
</dbReference>
<dbReference type="Pfam" id="PF20041">
    <property type="entry name" value="DUF6443"/>
    <property type="match status" value="1"/>
</dbReference>
<feature type="region of interest" description="Disordered" evidence="1">
    <location>
        <begin position="94"/>
        <end position="113"/>
    </location>
</feature>
<accession>A0A285MXJ5</accession>
<dbReference type="OrthoDB" id="2972467at2"/>
<dbReference type="Proteomes" id="UP000219048">
    <property type="component" value="Unassembled WGS sequence"/>
</dbReference>
<evidence type="ECO:0000313" key="4">
    <source>
        <dbReference type="EMBL" id="SNZ01919.1"/>
    </source>
</evidence>
<dbReference type="InterPro" id="IPR050708">
    <property type="entry name" value="T6SS_VgrG/RHS"/>
</dbReference>
<dbReference type="InterPro" id="IPR045619">
    <property type="entry name" value="DUF6443"/>
</dbReference>
<dbReference type="PANTHER" id="PTHR32305">
    <property type="match status" value="1"/>
</dbReference>
<reference evidence="5" key="1">
    <citation type="submission" date="2017-09" db="EMBL/GenBank/DDBJ databases">
        <authorList>
            <person name="Varghese N."/>
            <person name="Submissions S."/>
        </authorList>
    </citation>
    <scope>NUCLEOTIDE SEQUENCE [LARGE SCALE GENOMIC DNA]</scope>
    <source>
        <strain evidence="5">DSM 25885</strain>
    </source>
</reference>
<feature type="domain" description="Peptidase M15A C-terminal" evidence="2">
    <location>
        <begin position="1302"/>
        <end position="1359"/>
    </location>
</feature>
<dbReference type="Gene3D" id="2.180.10.10">
    <property type="entry name" value="RHS repeat-associated core"/>
    <property type="match status" value="1"/>
</dbReference>
<keyword evidence="5" id="KW-1185">Reference proteome</keyword>
<proteinExistence type="predicted"/>
<evidence type="ECO:0000313" key="5">
    <source>
        <dbReference type="Proteomes" id="UP000219048"/>
    </source>
</evidence>
<gene>
    <name evidence="4" type="ORF">SAMN06265377_3770</name>
</gene>
<dbReference type="Pfam" id="PF08291">
    <property type="entry name" value="Peptidase_M15_3"/>
    <property type="match status" value="1"/>
</dbReference>
<organism evidence="4 5">
    <name type="scientific">Flagellimonas pacifica</name>
    <dbReference type="NCBI Taxonomy" id="1247520"/>
    <lineage>
        <taxon>Bacteria</taxon>
        <taxon>Pseudomonadati</taxon>
        <taxon>Bacteroidota</taxon>
        <taxon>Flavobacteriia</taxon>
        <taxon>Flavobacteriales</taxon>
        <taxon>Flavobacteriaceae</taxon>
        <taxon>Flagellimonas</taxon>
    </lineage>
</organism>
<name>A0A285MXJ5_9FLAO</name>
<dbReference type="EMBL" id="OBEH01000008">
    <property type="protein sequence ID" value="SNZ01919.1"/>
    <property type="molecule type" value="Genomic_DNA"/>
</dbReference>
<feature type="domain" description="DUF6443" evidence="3">
    <location>
        <begin position="343"/>
        <end position="473"/>
    </location>
</feature>
<feature type="region of interest" description="Disordered" evidence="1">
    <location>
        <begin position="1315"/>
        <end position="1334"/>
    </location>
</feature>
<dbReference type="NCBIfam" id="TIGR03696">
    <property type="entry name" value="Rhs_assc_core"/>
    <property type="match status" value="1"/>
</dbReference>
<feature type="compositionally biased region" description="Polar residues" evidence="1">
    <location>
        <begin position="273"/>
        <end position="285"/>
    </location>
</feature>
<dbReference type="Pfam" id="PF11617">
    <property type="entry name" value="Cu-binding_MopE"/>
    <property type="match status" value="1"/>
</dbReference>
<dbReference type="InterPro" id="IPR013230">
    <property type="entry name" value="Peptidase_M15A_C"/>
</dbReference>
<dbReference type="InterPro" id="IPR009045">
    <property type="entry name" value="Zn_M74/Hedgehog-like"/>
</dbReference>
<dbReference type="InterPro" id="IPR021655">
    <property type="entry name" value="Put_metal-bd"/>
</dbReference>